<reference evidence="1" key="2">
    <citation type="submission" date="2022-01" db="EMBL/GenBank/DDBJ databases">
        <authorList>
            <person name="Yamashiro T."/>
            <person name="Shiraishi A."/>
            <person name="Satake H."/>
            <person name="Nakayama K."/>
        </authorList>
    </citation>
    <scope>NUCLEOTIDE SEQUENCE</scope>
</reference>
<name>A0ABQ5HEC5_9ASTR</name>
<evidence type="ECO:0000313" key="1">
    <source>
        <dbReference type="EMBL" id="GJT85478.1"/>
    </source>
</evidence>
<dbReference type="PANTHER" id="PTHR33067">
    <property type="entry name" value="RNA-DIRECTED DNA POLYMERASE-RELATED"/>
    <property type="match status" value="1"/>
</dbReference>
<gene>
    <name evidence="1" type="ORF">Tco_1067195</name>
</gene>
<dbReference type="Proteomes" id="UP001151760">
    <property type="component" value="Unassembled WGS sequence"/>
</dbReference>
<dbReference type="PANTHER" id="PTHR33067:SF31">
    <property type="entry name" value="RNA-DIRECTED DNA POLYMERASE"/>
    <property type="match status" value="1"/>
</dbReference>
<dbReference type="CDD" id="cd00303">
    <property type="entry name" value="retropepsin_like"/>
    <property type="match status" value="1"/>
</dbReference>
<evidence type="ECO:0000313" key="2">
    <source>
        <dbReference type="Proteomes" id="UP001151760"/>
    </source>
</evidence>
<proteinExistence type="predicted"/>
<accession>A0ABQ5HEC5</accession>
<organism evidence="1 2">
    <name type="scientific">Tanacetum coccineum</name>
    <dbReference type="NCBI Taxonomy" id="301880"/>
    <lineage>
        <taxon>Eukaryota</taxon>
        <taxon>Viridiplantae</taxon>
        <taxon>Streptophyta</taxon>
        <taxon>Embryophyta</taxon>
        <taxon>Tracheophyta</taxon>
        <taxon>Spermatophyta</taxon>
        <taxon>Magnoliopsida</taxon>
        <taxon>eudicotyledons</taxon>
        <taxon>Gunneridae</taxon>
        <taxon>Pentapetalae</taxon>
        <taxon>asterids</taxon>
        <taxon>campanulids</taxon>
        <taxon>Asterales</taxon>
        <taxon>Asteraceae</taxon>
        <taxon>Asteroideae</taxon>
        <taxon>Anthemideae</taxon>
        <taxon>Anthemidinae</taxon>
        <taxon>Tanacetum</taxon>
    </lineage>
</organism>
<sequence>MTRSSTKKLLTPFKDPEREFRSSRKLFKTLSLDESRSPEYNLFSDLEENSEKEVVETMAETMEQYMSKTRADYGSGFARPKIDDKDHFELKGQFLKELRDNTFSGSEHEDANEHIGKVLEIKIEEINNFQREPDETLYQAWERFKDLLMKCPQHYLTEMQEVIMFCNGLDVPTRQILDLKGVIPTKTTADAKVAIQEMAEYSQKWHNGTSKTRSTETSDGLVAIQAQLDNLGREIQKVNEKVYDAQFGAPFQQGGQYRAAAPGFYQRNNANPSYQERRQSMEESLSKFMSESAKRHEENSNLIKEIRASTDAAIRNQGASIKTLEIQIGQMSKSISTTVEADMTPIRRIGSSQYAVSAQQNSKLMFESRRTTIPFPSRLNDYYCDEKKGSYGLQCLDAYSYGATRVDDSLPRKEKDPGSFTLPCYINNVCFENAFADLGASVSVMPLSTYLNLGLGELAHTKLTVELADRTVKHPKGIAENVLVGIGKFVFPIDFIILDMPEDVKVPLILERPFLSTVYAKIDVFKRKFNLRVGIEKIIFKSMKPASSLIKRVYMLSLRERMELDLEARLMGETLVLNRSLDPLYGDYIELNDLNVPLELRRDQVDDLMPTIVEGEWKIWMATEIKTWEISFFENHPARLHVWKQEDYILVAFKLNELLLKLEYEHVVMNPTLLEWGCNTDVSQSVGSSNTDILDSPCLLVLITETSQSRQHESCKSPTAELFEVDSGRIFIHHCEY</sequence>
<evidence type="ECO:0008006" key="3">
    <source>
        <dbReference type="Google" id="ProtNLM"/>
    </source>
</evidence>
<reference evidence="1" key="1">
    <citation type="journal article" date="2022" name="Int. J. Mol. Sci.">
        <title>Draft Genome of Tanacetum Coccineum: Genomic Comparison of Closely Related Tanacetum-Family Plants.</title>
        <authorList>
            <person name="Yamashiro T."/>
            <person name="Shiraishi A."/>
            <person name="Nakayama K."/>
            <person name="Satake H."/>
        </authorList>
    </citation>
    <scope>NUCLEOTIDE SEQUENCE</scope>
</reference>
<protein>
    <recommendedName>
        <fullName evidence="3">Retrotransposon gag domain-containing protein</fullName>
    </recommendedName>
</protein>
<dbReference type="InterPro" id="IPR021109">
    <property type="entry name" value="Peptidase_aspartic_dom_sf"/>
</dbReference>
<keyword evidence="2" id="KW-1185">Reference proteome</keyword>
<comment type="caution">
    <text evidence="1">The sequence shown here is derived from an EMBL/GenBank/DDBJ whole genome shotgun (WGS) entry which is preliminary data.</text>
</comment>
<dbReference type="EMBL" id="BQNB010019455">
    <property type="protein sequence ID" value="GJT85478.1"/>
    <property type="molecule type" value="Genomic_DNA"/>
</dbReference>
<dbReference type="Gene3D" id="2.40.70.10">
    <property type="entry name" value="Acid Proteases"/>
    <property type="match status" value="1"/>
</dbReference>